<accession>A0ABY7CGQ9</accession>
<dbReference type="GeneID" id="77809334"/>
<name>A0ABY7CGQ9_9BASI</name>
<sequence length="206" mass="21248">MAGRQGRCVSLCVPRKPLWSADPSFSCPVSLRSITHDPALDLYVLVASDGRAYVAQMMAARSPPGWVGRCFHDPEGRPATGACALNFRFGLVALVFQGGAVDVYSLAPPAQPPVYSHSLAPHTPDPAGGAVASCAWTSDGHALAIAGPAGFAFWGPGNFELVLLAAPRAGADAQVFVVPFAKSAVATMHSPVSGEIAGVLVLERAS</sequence>
<organism evidence="1 2">
    <name type="scientific">Puccinia triticina</name>
    <dbReference type="NCBI Taxonomy" id="208348"/>
    <lineage>
        <taxon>Eukaryota</taxon>
        <taxon>Fungi</taxon>
        <taxon>Dikarya</taxon>
        <taxon>Basidiomycota</taxon>
        <taxon>Pucciniomycotina</taxon>
        <taxon>Pucciniomycetes</taxon>
        <taxon>Pucciniales</taxon>
        <taxon>Pucciniaceae</taxon>
        <taxon>Puccinia</taxon>
    </lineage>
</organism>
<gene>
    <name evidence="1" type="ORF">PtA15_4A544</name>
</gene>
<dbReference type="InterPro" id="IPR040096">
    <property type="entry name" value="Ric1"/>
</dbReference>
<evidence type="ECO:0000313" key="2">
    <source>
        <dbReference type="Proteomes" id="UP001164743"/>
    </source>
</evidence>
<reference evidence="1" key="1">
    <citation type="submission" date="2022-10" db="EMBL/GenBank/DDBJ databases">
        <title>Puccinia triticina Genome sequencing and assembly.</title>
        <authorList>
            <person name="Li C."/>
        </authorList>
    </citation>
    <scope>NUCLEOTIDE SEQUENCE</scope>
    <source>
        <strain evidence="1">Pt15</strain>
    </source>
</reference>
<keyword evidence="2" id="KW-1185">Reference proteome</keyword>
<dbReference type="PANTHER" id="PTHR22746:SF10">
    <property type="entry name" value="GUANINE NUCLEOTIDE EXCHANGE FACTOR SUBUNIT RIC1"/>
    <property type="match status" value="1"/>
</dbReference>
<dbReference type="RefSeq" id="XP_053019648.1">
    <property type="nucleotide sequence ID" value="XM_053168439.1"/>
</dbReference>
<evidence type="ECO:0000313" key="1">
    <source>
        <dbReference type="EMBL" id="WAQ84093.1"/>
    </source>
</evidence>
<dbReference type="PANTHER" id="PTHR22746">
    <property type="entry name" value="RAB6A-GEF COMPLEX PARTNER PROTEIN 1"/>
    <property type="match status" value="1"/>
</dbReference>
<dbReference type="EMBL" id="CP110424">
    <property type="protein sequence ID" value="WAQ84093.1"/>
    <property type="molecule type" value="Genomic_DNA"/>
</dbReference>
<dbReference type="Proteomes" id="UP001164743">
    <property type="component" value="Chromosome 4A"/>
</dbReference>
<proteinExistence type="predicted"/>
<protein>
    <recommendedName>
        <fullName evidence="3">Anaphase-promoting complex subunit 4 WD40 domain-containing protein</fullName>
    </recommendedName>
</protein>
<evidence type="ECO:0008006" key="3">
    <source>
        <dbReference type="Google" id="ProtNLM"/>
    </source>
</evidence>